<dbReference type="InterPro" id="IPR020846">
    <property type="entry name" value="MFS_dom"/>
</dbReference>
<evidence type="ECO:0000256" key="4">
    <source>
        <dbReference type="ARBA" id="ARBA00022989"/>
    </source>
</evidence>
<reference evidence="8 9" key="1">
    <citation type="submission" date="2020-08" db="EMBL/GenBank/DDBJ databases">
        <title>Genomic Encyclopedia of Type Strains, Phase III (KMG-III): the genomes of soil and plant-associated and newly described type strains.</title>
        <authorList>
            <person name="Whitman W."/>
        </authorList>
    </citation>
    <scope>NUCLEOTIDE SEQUENCE [LARGE SCALE GENOMIC DNA]</scope>
    <source>
        <strain evidence="8 9">CECT 8960</strain>
    </source>
</reference>
<feature type="transmembrane region" description="Helical" evidence="6">
    <location>
        <begin position="100"/>
        <end position="119"/>
    </location>
</feature>
<feature type="transmembrane region" description="Helical" evidence="6">
    <location>
        <begin position="70"/>
        <end position="88"/>
    </location>
</feature>
<comment type="caution">
    <text evidence="8">The sequence shown here is derived from an EMBL/GenBank/DDBJ whole genome shotgun (WGS) entry which is preliminary data.</text>
</comment>
<dbReference type="InterPro" id="IPR036259">
    <property type="entry name" value="MFS_trans_sf"/>
</dbReference>
<evidence type="ECO:0000259" key="7">
    <source>
        <dbReference type="PROSITE" id="PS50850"/>
    </source>
</evidence>
<dbReference type="InterPro" id="IPR050189">
    <property type="entry name" value="MFS_Efflux_Transporters"/>
</dbReference>
<evidence type="ECO:0000256" key="6">
    <source>
        <dbReference type="SAM" id="Phobius"/>
    </source>
</evidence>
<keyword evidence="4 6" id="KW-1133">Transmembrane helix</keyword>
<dbReference type="EMBL" id="JACHJQ010000004">
    <property type="protein sequence ID" value="MBB4907555.1"/>
    <property type="molecule type" value="Genomic_DNA"/>
</dbReference>
<feature type="transmembrane region" description="Helical" evidence="6">
    <location>
        <begin position="313"/>
        <end position="335"/>
    </location>
</feature>
<dbReference type="PANTHER" id="PTHR43124:SF10">
    <property type="entry name" value="PURINE EFFLUX PUMP PBUE"/>
    <property type="match status" value="1"/>
</dbReference>
<dbReference type="AlphaFoldDB" id="A0A7W7Q5S0"/>
<dbReference type="GO" id="GO:0022857">
    <property type="term" value="F:transmembrane transporter activity"/>
    <property type="evidence" value="ECO:0007669"/>
    <property type="project" value="InterPro"/>
</dbReference>
<feature type="transmembrane region" description="Helical" evidence="6">
    <location>
        <begin position="128"/>
        <end position="147"/>
    </location>
</feature>
<protein>
    <submittedName>
        <fullName evidence="8">Putative MFS family arabinose efflux permease</fullName>
    </submittedName>
</protein>
<evidence type="ECO:0000313" key="9">
    <source>
        <dbReference type="Proteomes" id="UP000520767"/>
    </source>
</evidence>
<dbReference type="SUPFAM" id="SSF103473">
    <property type="entry name" value="MFS general substrate transporter"/>
    <property type="match status" value="1"/>
</dbReference>
<organism evidence="8 9">
    <name type="scientific">Actinophytocola algeriensis</name>
    <dbReference type="NCBI Taxonomy" id="1768010"/>
    <lineage>
        <taxon>Bacteria</taxon>
        <taxon>Bacillati</taxon>
        <taxon>Actinomycetota</taxon>
        <taxon>Actinomycetes</taxon>
        <taxon>Pseudonocardiales</taxon>
        <taxon>Pseudonocardiaceae</taxon>
    </lineage>
</organism>
<evidence type="ECO:0000256" key="1">
    <source>
        <dbReference type="ARBA" id="ARBA00004651"/>
    </source>
</evidence>
<evidence type="ECO:0000256" key="5">
    <source>
        <dbReference type="ARBA" id="ARBA00023136"/>
    </source>
</evidence>
<feature type="transmembrane region" description="Helical" evidence="6">
    <location>
        <begin position="262"/>
        <end position="282"/>
    </location>
</feature>
<feature type="transmembrane region" description="Helical" evidence="6">
    <location>
        <begin position="204"/>
        <end position="225"/>
    </location>
</feature>
<keyword evidence="5 6" id="KW-0472">Membrane</keyword>
<accession>A0A7W7Q5S0</accession>
<dbReference type="Proteomes" id="UP000520767">
    <property type="component" value="Unassembled WGS sequence"/>
</dbReference>
<feature type="transmembrane region" description="Helical" evidence="6">
    <location>
        <begin position="355"/>
        <end position="374"/>
    </location>
</feature>
<feature type="transmembrane region" description="Helical" evidence="6">
    <location>
        <begin position="159"/>
        <end position="183"/>
    </location>
</feature>
<name>A0A7W7Q5S0_9PSEU</name>
<keyword evidence="2" id="KW-1003">Cell membrane</keyword>
<keyword evidence="3 6" id="KW-0812">Transmembrane</keyword>
<evidence type="ECO:0000256" key="2">
    <source>
        <dbReference type="ARBA" id="ARBA00022475"/>
    </source>
</evidence>
<proteinExistence type="predicted"/>
<evidence type="ECO:0000256" key="3">
    <source>
        <dbReference type="ARBA" id="ARBA00022692"/>
    </source>
</evidence>
<feature type="domain" description="Major facilitator superfamily (MFS) profile" evidence="7">
    <location>
        <begin position="4"/>
        <end position="379"/>
    </location>
</feature>
<feature type="transmembrane region" description="Helical" evidence="6">
    <location>
        <begin position="288"/>
        <end position="306"/>
    </location>
</feature>
<evidence type="ECO:0000313" key="8">
    <source>
        <dbReference type="EMBL" id="MBB4907555.1"/>
    </source>
</evidence>
<dbReference type="GO" id="GO:0005886">
    <property type="term" value="C:plasma membrane"/>
    <property type="evidence" value="ECO:0007669"/>
    <property type="project" value="UniProtKB-SubCell"/>
</dbReference>
<dbReference type="PROSITE" id="PS50850">
    <property type="entry name" value="MFS"/>
    <property type="match status" value="1"/>
</dbReference>
<dbReference type="Gene3D" id="1.20.1250.20">
    <property type="entry name" value="MFS general substrate transporter like domains"/>
    <property type="match status" value="1"/>
</dbReference>
<dbReference type="InterPro" id="IPR011701">
    <property type="entry name" value="MFS"/>
</dbReference>
<feature type="transmembrane region" description="Helical" evidence="6">
    <location>
        <begin position="237"/>
        <end position="255"/>
    </location>
</feature>
<feature type="transmembrane region" description="Helical" evidence="6">
    <location>
        <begin position="43"/>
        <end position="63"/>
    </location>
</feature>
<dbReference type="PANTHER" id="PTHR43124">
    <property type="entry name" value="PURINE EFFLUX PUMP PBUE"/>
    <property type="match status" value="1"/>
</dbReference>
<dbReference type="CDD" id="cd17324">
    <property type="entry name" value="MFS_NepI_like"/>
    <property type="match status" value="1"/>
</dbReference>
<dbReference type="RefSeq" id="WP_184811740.1">
    <property type="nucleotide sequence ID" value="NZ_JACHJQ010000004.1"/>
</dbReference>
<sequence>MSPRTYLLALGAFAVGTSGYIVSGVLPEVSRELDVSVATAGQLGTAFAIAYAIASPLLAAFTGRWERRRLLVIALVVSAVGNALAVIAPTYELLLGTRVIAALGAAVYTPAATVVATVLNPPERRGRAVAMVFGGLTFALIVGVPAGNLLSGPLGYHGVFALVAAVSVVGAVVVWFGVPAVAAPPAVGLRERFAVARDHRVRRMLGVTVLGVLSAMAAFTYVAPFLSETAGAHGSEVSFLLLGYGLGASVGNSLGGRAADRFGSMAPLFVSLGAAIVLLGTLPFTATSVPSAAVVMFVWGMFTWAYNPPAQNFLIGLAPANSGLLLSLNASAIYLGVGLSGVFGGLVINTVGIRALPPTAGVVALLAAGLLVLVSRPVREPAVEDGGQDREVPELARG</sequence>
<dbReference type="Pfam" id="PF07690">
    <property type="entry name" value="MFS_1"/>
    <property type="match status" value="1"/>
</dbReference>
<keyword evidence="9" id="KW-1185">Reference proteome</keyword>
<comment type="subcellular location">
    <subcellularLocation>
        <location evidence="1">Cell membrane</location>
        <topology evidence="1">Multi-pass membrane protein</topology>
    </subcellularLocation>
</comment>
<gene>
    <name evidence="8" type="ORF">FHR82_003797</name>
</gene>